<keyword evidence="3 10" id="KW-0732">Signal</keyword>
<evidence type="ECO:0000313" key="13">
    <source>
        <dbReference type="Proteomes" id="UP001141552"/>
    </source>
</evidence>
<accession>A0A9Q0EY56</accession>
<dbReference type="Pfam" id="PF01657">
    <property type="entry name" value="Stress-antifung"/>
    <property type="match status" value="2"/>
</dbReference>
<comment type="subcellular location">
    <subcellularLocation>
        <location evidence="7">Cell junction</location>
        <location evidence="7">Plasmodesma</location>
    </subcellularLocation>
    <subcellularLocation>
        <location evidence="1">Cell membrane</location>
        <topology evidence="1">Single-pass type I membrane protein</topology>
    </subcellularLocation>
</comment>
<dbReference type="GO" id="GO:0005886">
    <property type="term" value="C:plasma membrane"/>
    <property type="evidence" value="ECO:0007669"/>
    <property type="project" value="UniProtKB-SubCell"/>
</dbReference>
<evidence type="ECO:0000256" key="4">
    <source>
        <dbReference type="ARBA" id="ARBA00022737"/>
    </source>
</evidence>
<feature type="chain" id="PRO_5040448996" description="Gnk2-homologous domain-containing protein" evidence="10">
    <location>
        <begin position="32"/>
        <end position="300"/>
    </location>
</feature>
<keyword evidence="13" id="KW-1185">Reference proteome</keyword>
<feature type="domain" description="Gnk2-homologous" evidence="11">
    <location>
        <begin position="39"/>
        <end position="141"/>
    </location>
</feature>
<keyword evidence="9" id="KW-0812">Transmembrane</keyword>
<feature type="signal peptide" evidence="10">
    <location>
        <begin position="1"/>
        <end position="31"/>
    </location>
</feature>
<dbReference type="EMBL" id="JAKUCV010007801">
    <property type="protein sequence ID" value="KAJ4821935.1"/>
    <property type="molecule type" value="Genomic_DNA"/>
</dbReference>
<dbReference type="GO" id="GO:0046739">
    <property type="term" value="P:transport of virus in multicellular host"/>
    <property type="evidence" value="ECO:0007669"/>
    <property type="project" value="TreeGrafter"/>
</dbReference>
<dbReference type="GO" id="GO:0010497">
    <property type="term" value="P:plasmodesmata-mediated intercellular transport"/>
    <property type="evidence" value="ECO:0007669"/>
    <property type="project" value="TreeGrafter"/>
</dbReference>
<evidence type="ECO:0000256" key="1">
    <source>
        <dbReference type="ARBA" id="ARBA00004251"/>
    </source>
</evidence>
<evidence type="ECO:0000256" key="10">
    <source>
        <dbReference type="SAM" id="SignalP"/>
    </source>
</evidence>
<reference evidence="12" key="1">
    <citation type="submission" date="2022-02" db="EMBL/GenBank/DDBJ databases">
        <authorList>
            <person name="Henning P.M."/>
            <person name="McCubbin A.G."/>
            <person name="Shore J.S."/>
        </authorList>
    </citation>
    <scope>NUCLEOTIDE SEQUENCE</scope>
    <source>
        <strain evidence="12">F60SS</strain>
        <tissue evidence="12">Leaves</tissue>
    </source>
</reference>
<evidence type="ECO:0000256" key="2">
    <source>
        <dbReference type="ARBA" id="ARBA00022581"/>
    </source>
</evidence>
<reference evidence="12" key="2">
    <citation type="journal article" date="2023" name="Plants (Basel)">
        <title>Annotation of the Turnera subulata (Passifloraceae) Draft Genome Reveals the S-Locus Evolved after the Divergence of Turneroideae from Passifloroideae in a Stepwise Manner.</title>
        <authorList>
            <person name="Henning P.M."/>
            <person name="Roalson E.H."/>
            <person name="Mir W."/>
            <person name="McCubbin A.G."/>
            <person name="Shore J.S."/>
        </authorList>
    </citation>
    <scope>NUCLEOTIDE SEQUENCE</scope>
    <source>
        <strain evidence="12">F60SS</strain>
    </source>
</reference>
<evidence type="ECO:0000313" key="12">
    <source>
        <dbReference type="EMBL" id="KAJ4821935.1"/>
    </source>
</evidence>
<keyword evidence="6" id="KW-1015">Disulfide bond</keyword>
<evidence type="ECO:0000256" key="6">
    <source>
        <dbReference type="ARBA" id="ARBA00023157"/>
    </source>
</evidence>
<dbReference type="CDD" id="cd23509">
    <property type="entry name" value="Gnk2-like"/>
    <property type="match status" value="2"/>
</dbReference>
<organism evidence="12 13">
    <name type="scientific">Turnera subulata</name>
    <dbReference type="NCBI Taxonomy" id="218843"/>
    <lineage>
        <taxon>Eukaryota</taxon>
        <taxon>Viridiplantae</taxon>
        <taxon>Streptophyta</taxon>
        <taxon>Embryophyta</taxon>
        <taxon>Tracheophyta</taxon>
        <taxon>Spermatophyta</taxon>
        <taxon>Magnoliopsida</taxon>
        <taxon>eudicotyledons</taxon>
        <taxon>Gunneridae</taxon>
        <taxon>Pentapetalae</taxon>
        <taxon>rosids</taxon>
        <taxon>fabids</taxon>
        <taxon>Malpighiales</taxon>
        <taxon>Passifloraceae</taxon>
        <taxon>Turnera</taxon>
    </lineage>
</organism>
<keyword evidence="5" id="KW-0965">Cell junction</keyword>
<feature type="domain" description="Gnk2-homologous" evidence="11">
    <location>
        <begin position="149"/>
        <end position="250"/>
    </location>
</feature>
<name>A0A9Q0EY56_9ROSI</name>
<dbReference type="InterPro" id="IPR051378">
    <property type="entry name" value="Cell2Cell_Antifungal"/>
</dbReference>
<evidence type="ECO:0000256" key="5">
    <source>
        <dbReference type="ARBA" id="ARBA00022949"/>
    </source>
</evidence>
<evidence type="ECO:0000259" key="11">
    <source>
        <dbReference type="PROSITE" id="PS51473"/>
    </source>
</evidence>
<evidence type="ECO:0000256" key="7">
    <source>
        <dbReference type="ARBA" id="ARBA00024184"/>
    </source>
</evidence>
<evidence type="ECO:0000256" key="8">
    <source>
        <dbReference type="ARBA" id="ARBA00038393"/>
    </source>
</evidence>
<dbReference type="InterPro" id="IPR002902">
    <property type="entry name" value="GNK2"/>
</dbReference>
<dbReference type="Proteomes" id="UP001141552">
    <property type="component" value="Unassembled WGS sequence"/>
</dbReference>
<evidence type="ECO:0000256" key="9">
    <source>
        <dbReference type="SAM" id="Phobius"/>
    </source>
</evidence>
<comment type="caution">
    <text evidence="12">The sequence shown here is derived from an EMBL/GenBank/DDBJ whole genome shotgun (WGS) entry which is preliminary data.</text>
</comment>
<dbReference type="PANTHER" id="PTHR32080:SF6">
    <property type="entry name" value="PLASMODESMATA-LOCATED PROTEIN 4"/>
    <property type="match status" value="1"/>
</dbReference>
<dbReference type="GO" id="GO:0009506">
    <property type="term" value="C:plasmodesma"/>
    <property type="evidence" value="ECO:0007669"/>
    <property type="project" value="UniProtKB-SubCell"/>
</dbReference>
<keyword evidence="2" id="KW-0945">Host-virus interaction</keyword>
<sequence length="300" mass="32669">MDLPSKPFSLVSHMLILTAKFCIFLPSTVKTNTDYSALIYKKCANQAYINVSTDPSHSQTFSSAFQELVAESSHSKFFKTTGGDENIGVSALFQCRGDLASQECYNCVSKLPDLTRTHCKQASAARIQLYGCYFRYETDDHLVEETPAEHGLLHVTCGASEVAGGGFEVLRDAAFAAAEDEVVISANGFYETNYDQSVHVVAQCQGDLGDCDCGECISTAVEIAREKCGSSVSGEVYLDKCYLSYAYYPDGMPDNSYPEERHTTSRTGRTVAIFLGAVAALGVGVILLKSFKSCRKKDNI</sequence>
<evidence type="ECO:0000256" key="3">
    <source>
        <dbReference type="ARBA" id="ARBA00022729"/>
    </source>
</evidence>
<keyword evidence="4" id="KW-0677">Repeat</keyword>
<dbReference type="AlphaFoldDB" id="A0A9Q0EY56"/>
<keyword evidence="9" id="KW-1133">Transmembrane helix</keyword>
<protein>
    <recommendedName>
        <fullName evidence="11">Gnk2-homologous domain-containing protein</fullName>
    </recommendedName>
</protein>
<comment type="similarity">
    <text evidence="8">Belongs to the cysteine-rich repeat secretory protein family. Plasmodesmata-located proteins (PDLD) subfamily.</text>
</comment>
<dbReference type="PROSITE" id="PS51473">
    <property type="entry name" value="GNK2"/>
    <property type="match status" value="2"/>
</dbReference>
<keyword evidence="9" id="KW-0472">Membrane</keyword>
<proteinExistence type="inferred from homology"/>
<dbReference type="Gene3D" id="3.30.430.20">
    <property type="entry name" value="Gnk2 domain, C-X8-C-X2-C motif"/>
    <property type="match status" value="2"/>
</dbReference>
<dbReference type="PANTHER" id="PTHR32080">
    <property type="entry name" value="ANTIFUNGAL PROTEIN GINKBILOBIN-2-LIKE"/>
    <property type="match status" value="1"/>
</dbReference>
<dbReference type="OrthoDB" id="1715309at2759"/>
<gene>
    <name evidence="12" type="ORF">Tsubulata_042931</name>
</gene>
<feature type="transmembrane region" description="Helical" evidence="9">
    <location>
        <begin position="271"/>
        <end position="288"/>
    </location>
</feature>
<dbReference type="InterPro" id="IPR038408">
    <property type="entry name" value="GNK2_sf"/>
</dbReference>